<evidence type="ECO:0000256" key="1">
    <source>
        <dbReference type="ARBA" id="ARBA00012928"/>
    </source>
</evidence>
<gene>
    <name evidence="6" type="ORF">HMPREF9470_01116</name>
</gene>
<dbReference type="Gene3D" id="3.30.1600.10">
    <property type="entry name" value="SIR2/SIRT2 'Small Domain"/>
    <property type="match status" value="1"/>
</dbReference>
<evidence type="ECO:0000313" key="6">
    <source>
        <dbReference type="EMBL" id="KMW23029.1"/>
    </source>
</evidence>
<organism evidence="6 7">
    <name type="scientific">[Clostridium] citroniae WAL-19142</name>
    <dbReference type="NCBI Taxonomy" id="742734"/>
    <lineage>
        <taxon>Bacteria</taxon>
        <taxon>Bacillati</taxon>
        <taxon>Bacillota</taxon>
        <taxon>Clostridia</taxon>
        <taxon>Lachnospirales</taxon>
        <taxon>Lachnospiraceae</taxon>
        <taxon>Enterocloster</taxon>
    </lineage>
</organism>
<dbReference type="GO" id="GO:0017136">
    <property type="term" value="F:histone deacetylase activity, NAD-dependent"/>
    <property type="evidence" value="ECO:0007669"/>
    <property type="project" value="TreeGrafter"/>
</dbReference>
<sequence>MNEKKTHEKISHLRRILDDSTYTVALCGSGMMEEGGFIGIKKQDKAYDIENRYGYGVEEMYSSAFYNTRPEQFFEFYKNEMLHNAPRDTPTGPALAAMERDGKLQCVIDSNIYDSPRRGGCRQVVNLHGSIYQNQCPRCKKKYPLSYIMNARRVPICETCNIPVRPMISLVGEMVDSQNMTKTTEEITKADVLLLLGTTMASEVFRQYIKYFTGSHIVIIHKQEHYLDKEASLVILDYPMNVLPKLGYGEKA</sequence>
<reference evidence="6 7" key="1">
    <citation type="submission" date="2011-04" db="EMBL/GenBank/DDBJ databases">
        <title>The Genome Sequence of Clostridium citroniae WAL-19142.</title>
        <authorList>
            <consortium name="The Broad Institute Genome Sequencing Platform"/>
            <person name="Earl A."/>
            <person name="Ward D."/>
            <person name="Feldgarden M."/>
            <person name="Gevers D."/>
            <person name="Warren Y.A."/>
            <person name="Tyrrell K.L."/>
            <person name="Citron D.M."/>
            <person name="Goldstein E.J."/>
            <person name="Daigneault M."/>
            <person name="Allen-Vercoe E."/>
            <person name="Young S.K."/>
            <person name="Zeng Q."/>
            <person name="Gargeya S."/>
            <person name="Fitzgerald M."/>
            <person name="Haas B."/>
            <person name="Abouelleil A."/>
            <person name="Alvarado L."/>
            <person name="Arachchi H.M."/>
            <person name="Berlin A."/>
            <person name="Brown A."/>
            <person name="Chapman S.B."/>
            <person name="Chen Z."/>
            <person name="Dunbar C."/>
            <person name="Freedman E."/>
            <person name="Gearin G."/>
            <person name="Gellesch M."/>
            <person name="Goldberg J."/>
            <person name="Griggs A."/>
            <person name="Gujja S."/>
            <person name="Heilman E.R."/>
            <person name="Heiman D."/>
            <person name="Howarth C."/>
            <person name="Larson L."/>
            <person name="Lui A."/>
            <person name="MacDonald P.J."/>
            <person name="Mehta T."/>
            <person name="Montmayeur A."/>
            <person name="Murphy C."/>
            <person name="Neiman D."/>
            <person name="Pearson M."/>
            <person name="Priest M."/>
            <person name="Roberts A."/>
            <person name="Saif S."/>
            <person name="Shea T."/>
            <person name="Shenoy N."/>
            <person name="Sisk P."/>
            <person name="Stolte C."/>
            <person name="Sykes S."/>
            <person name="White J."/>
            <person name="Yandava C."/>
            <person name="Wortman J."/>
            <person name="Nusbaum C."/>
            <person name="Birren B."/>
        </authorList>
    </citation>
    <scope>NUCLEOTIDE SEQUENCE [LARGE SCALE GENOMIC DNA]</scope>
    <source>
        <strain evidence="6 7">WAL-19142</strain>
    </source>
</reference>
<dbReference type="InterPro" id="IPR026591">
    <property type="entry name" value="Sirtuin_cat_small_dom_sf"/>
</dbReference>
<dbReference type="GO" id="GO:0070403">
    <property type="term" value="F:NAD+ binding"/>
    <property type="evidence" value="ECO:0007669"/>
    <property type="project" value="InterPro"/>
</dbReference>
<feature type="binding site" evidence="4">
    <location>
        <position position="139"/>
    </location>
    <ligand>
        <name>Zn(2+)</name>
        <dbReference type="ChEBI" id="CHEBI:29105"/>
    </ligand>
</feature>
<dbReference type="InterPro" id="IPR026590">
    <property type="entry name" value="Ssirtuin_cat_dom"/>
</dbReference>
<evidence type="ECO:0000256" key="2">
    <source>
        <dbReference type="ARBA" id="ARBA00022679"/>
    </source>
</evidence>
<accession>A0A0J9CER5</accession>
<keyword evidence="2" id="KW-0808">Transferase</keyword>
<evidence type="ECO:0000313" key="7">
    <source>
        <dbReference type="Proteomes" id="UP000037392"/>
    </source>
</evidence>
<dbReference type="InterPro" id="IPR029035">
    <property type="entry name" value="DHS-like_NAD/FAD-binding_dom"/>
</dbReference>
<feature type="domain" description="Deacetylase sirtuin-type" evidence="5">
    <location>
        <begin position="3"/>
        <end position="252"/>
    </location>
</feature>
<dbReference type="EMBL" id="ADLK01000007">
    <property type="protein sequence ID" value="KMW23029.1"/>
    <property type="molecule type" value="Genomic_DNA"/>
</dbReference>
<keyword evidence="3" id="KW-0520">NAD</keyword>
<dbReference type="OrthoDB" id="9800582at2"/>
<evidence type="ECO:0000256" key="3">
    <source>
        <dbReference type="ARBA" id="ARBA00023027"/>
    </source>
</evidence>
<dbReference type="PANTHER" id="PTHR11085:SF4">
    <property type="entry name" value="NAD-DEPENDENT PROTEIN DEACYLASE"/>
    <property type="match status" value="1"/>
</dbReference>
<evidence type="ECO:0000259" key="5">
    <source>
        <dbReference type="PROSITE" id="PS50305"/>
    </source>
</evidence>
<dbReference type="EC" id="2.3.1.286" evidence="1"/>
<dbReference type="Pfam" id="PF02146">
    <property type="entry name" value="SIR2"/>
    <property type="match status" value="1"/>
</dbReference>
<dbReference type="InterPro" id="IPR050134">
    <property type="entry name" value="NAD-dep_sirtuin_deacylases"/>
</dbReference>
<feature type="binding site" evidence="4">
    <location>
        <position position="136"/>
    </location>
    <ligand>
        <name>Zn(2+)</name>
        <dbReference type="ChEBI" id="CHEBI:29105"/>
    </ligand>
</feature>
<protein>
    <recommendedName>
        <fullName evidence="1">protein acetyllysine N-acetyltransferase</fullName>
        <ecNumber evidence="1">2.3.1.286</ecNumber>
    </recommendedName>
</protein>
<dbReference type="GO" id="GO:0046872">
    <property type="term" value="F:metal ion binding"/>
    <property type="evidence" value="ECO:0007669"/>
    <property type="project" value="UniProtKB-KW"/>
</dbReference>
<evidence type="ECO:0000256" key="4">
    <source>
        <dbReference type="PROSITE-ProRule" id="PRU00236"/>
    </source>
</evidence>
<dbReference type="SUPFAM" id="SSF52467">
    <property type="entry name" value="DHS-like NAD/FAD-binding domain"/>
    <property type="match status" value="1"/>
</dbReference>
<dbReference type="GeneID" id="93165064"/>
<dbReference type="PANTHER" id="PTHR11085">
    <property type="entry name" value="NAD-DEPENDENT PROTEIN DEACYLASE SIRTUIN-5, MITOCHONDRIAL-RELATED"/>
    <property type="match status" value="1"/>
</dbReference>
<comment type="caution">
    <text evidence="6">The sequence shown here is derived from an EMBL/GenBank/DDBJ whole genome shotgun (WGS) entry which is preliminary data.</text>
</comment>
<dbReference type="RefSeq" id="WP_007867490.1">
    <property type="nucleotide sequence ID" value="NZ_KQ235876.1"/>
</dbReference>
<dbReference type="AlphaFoldDB" id="A0A0J9CER5"/>
<proteinExistence type="predicted"/>
<feature type="binding site" evidence="4">
    <location>
        <position position="160"/>
    </location>
    <ligand>
        <name>Zn(2+)</name>
        <dbReference type="ChEBI" id="CHEBI:29105"/>
    </ligand>
</feature>
<dbReference type="PATRIC" id="fig|742734.4.peg.1190"/>
<dbReference type="Gene3D" id="3.40.50.1220">
    <property type="entry name" value="TPP-binding domain"/>
    <property type="match status" value="1"/>
</dbReference>
<dbReference type="InterPro" id="IPR003000">
    <property type="entry name" value="Sirtuin"/>
</dbReference>
<name>A0A0J9CER5_9FIRM</name>
<keyword evidence="4" id="KW-0479">Metal-binding</keyword>
<feature type="binding site" evidence="4">
    <location>
        <position position="157"/>
    </location>
    <ligand>
        <name>Zn(2+)</name>
        <dbReference type="ChEBI" id="CHEBI:29105"/>
    </ligand>
</feature>
<dbReference type="PROSITE" id="PS50305">
    <property type="entry name" value="SIRTUIN"/>
    <property type="match status" value="1"/>
</dbReference>
<feature type="active site" description="Proton acceptor" evidence="4">
    <location>
        <position position="128"/>
    </location>
</feature>
<keyword evidence="4" id="KW-0862">Zinc</keyword>
<dbReference type="Proteomes" id="UP000037392">
    <property type="component" value="Unassembled WGS sequence"/>
</dbReference>